<feature type="domain" description="EF-hand" evidence="6">
    <location>
        <begin position="780"/>
        <end position="815"/>
    </location>
</feature>
<comment type="caution">
    <text evidence="7">The sequence shown here is derived from an EMBL/GenBank/DDBJ whole genome shotgun (WGS) entry which is preliminary data.</text>
</comment>
<dbReference type="InterPro" id="IPR051581">
    <property type="entry name" value="Ca-bind"/>
</dbReference>
<feature type="region of interest" description="Disordered" evidence="5">
    <location>
        <begin position="1376"/>
        <end position="1419"/>
    </location>
</feature>
<feature type="domain" description="EF-hand" evidence="6">
    <location>
        <begin position="1121"/>
        <end position="1156"/>
    </location>
</feature>
<reference evidence="7" key="1">
    <citation type="submission" date="2022-10" db="EMBL/GenBank/DDBJ databases">
        <authorList>
            <person name="Chen Y."/>
            <person name="Dougan E. K."/>
            <person name="Chan C."/>
            <person name="Rhodes N."/>
            <person name="Thang M."/>
        </authorList>
    </citation>
    <scope>NUCLEOTIDE SEQUENCE</scope>
</reference>
<feature type="domain" description="EF-hand" evidence="6">
    <location>
        <begin position="670"/>
        <end position="705"/>
    </location>
</feature>
<dbReference type="EMBL" id="CAMXCT030006689">
    <property type="protein sequence ID" value="CAL4805680.1"/>
    <property type="molecule type" value="Genomic_DNA"/>
</dbReference>
<feature type="region of interest" description="Disordered" evidence="5">
    <location>
        <begin position="1455"/>
        <end position="1585"/>
    </location>
</feature>
<dbReference type="PROSITE" id="PS50088">
    <property type="entry name" value="ANK_REPEAT"/>
    <property type="match status" value="4"/>
</dbReference>
<dbReference type="PROSITE" id="PS50222">
    <property type="entry name" value="EF_HAND_2"/>
    <property type="match status" value="12"/>
</dbReference>
<keyword evidence="2" id="KW-0677">Repeat</keyword>
<evidence type="ECO:0000256" key="1">
    <source>
        <dbReference type="ARBA" id="ARBA00022723"/>
    </source>
</evidence>
<dbReference type="InterPro" id="IPR002048">
    <property type="entry name" value="EF_hand_dom"/>
</dbReference>
<evidence type="ECO:0000256" key="3">
    <source>
        <dbReference type="ARBA" id="ARBA00022837"/>
    </source>
</evidence>
<feature type="domain" description="EF-hand" evidence="6">
    <location>
        <begin position="1301"/>
        <end position="1336"/>
    </location>
</feature>
<dbReference type="PANTHER" id="PTHR34524">
    <property type="entry name" value="CALCYPHOSIN"/>
    <property type="match status" value="1"/>
</dbReference>
<dbReference type="SMART" id="SM00248">
    <property type="entry name" value="ANK"/>
    <property type="match status" value="5"/>
</dbReference>
<dbReference type="Proteomes" id="UP001152797">
    <property type="component" value="Unassembled WGS sequence"/>
</dbReference>
<feature type="region of interest" description="Disordered" evidence="5">
    <location>
        <begin position="864"/>
        <end position="956"/>
    </location>
</feature>
<proteinExistence type="predicted"/>
<feature type="compositionally biased region" description="Basic and acidic residues" evidence="5">
    <location>
        <begin position="900"/>
        <end position="915"/>
    </location>
</feature>
<dbReference type="PROSITE" id="PS00018">
    <property type="entry name" value="EF_HAND_1"/>
    <property type="match status" value="11"/>
</dbReference>
<evidence type="ECO:0000313" key="7">
    <source>
        <dbReference type="EMBL" id="CAI4018368.1"/>
    </source>
</evidence>
<reference evidence="8 9" key="2">
    <citation type="submission" date="2024-05" db="EMBL/GenBank/DDBJ databases">
        <authorList>
            <person name="Chen Y."/>
            <person name="Shah S."/>
            <person name="Dougan E. K."/>
            <person name="Thang M."/>
            <person name="Chan C."/>
        </authorList>
    </citation>
    <scope>NUCLEOTIDE SEQUENCE [LARGE SCALE GENOMIC DNA]</scope>
</reference>
<feature type="domain" description="EF-hand" evidence="6">
    <location>
        <begin position="1337"/>
        <end position="1372"/>
    </location>
</feature>
<dbReference type="Pfam" id="PF12796">
    <property type="entry name" value="Ank_2"/>
    <property type="match status" value="1"/>
</dbReference>
<feature type="repeat" description="ANK" evidence="4">
    <location>
        <begin position="211"/>
        <end position="234"/>
    </location>
</feature>
<feature type="repeat" description="ANK" evidence="4">
    <location>
        <begin position="175"/>
        <end position="207"/>
    </location>
</feature>
<dbReference type="Pfam" id="PF13499">
    <property type="entry name" value="EF-hand_7"/>
    <property type="match status" value="7"/>
</dbReference>
<dbReference type="PROSITE" id="PS50297">
    <property type="entry name" value="ANK_REP_REGION"/>
    <property type="match status" value="4"/>
</dbReference>
<evidence type="ECO:0000256" key="4">
    <source>
        <dbReference type="PROSITE-ProRule" id="PRU00023"/>
    </source>
</evidence>
<dbReference type="OrthoDB" id="422547at2759"/>
<dbReference type="Gene3D" id="1.10.238.10">
    <property type="entry name" value="EF-hand"/>
    <property type="match status" value="8"/>
</dbReference>
<protein>
    <recommendedName>
        <fullName evidence="6">EF-hand domain-containing protein</fullName>
    </recommendedName>
</protein>
<keyword evidence="3" id="KW-0106">Calcium</keyword>
<dbReference type="InterPro" id="IPR002110">
    <property type="entry name" value="Ankyrin_rpt"/>
</dbReference>
<feature type="compositionally biased region" description="Pro residues" evidence="5">
    <location>
        <begin position="1397"/>
        <end position="1410"/>
    </location>
</feature>
<dbReference type="InterPro" id="IPR036770">
    <property type="entry name" value="Ankyrin_rpt-contain_sf"/>
</dbReference>
<dbReference type="InterPro" id="IPR018247">
    <property type="entry name" value="EF_Hand_1_Ca_BS"/>
</dbReference>
<dbReference type="Gene3D" id="1.25.40.20">
    <property type="entry name" value="Ankyrin repeat-containing domain"/>
    <property type="match status" value="2"/>
</dbReference>
<feature type="repeat" description="ANK" evidence="4">
    <location>
        <begin position="246"/>
        <end position="270"/>
    </location>
</feature>
<feature type="compositionally biased region" description="Low complexity" evidence="5">
    <location>
        <begin position="1376"/>
        <end position="1395"/>
    </location>
</feature>
<feature type="domain" description="EF-hand" evidence="6">
    <location>
        <begin position="978"/>
        <end position="1013"/>
    </location>
</feature>
<feature type="compositionally biased region" description="Polar residues" evidence="5">
    <location>
        <begin position="917"/>
        <end position="954"/>
    </location>
</feature>
<feature type="domain" description="EF-hand" evidence="6">
    <location>
        <begin position="599"/>
        <end position="634"/>
    </location>
</feature>
<gene>
    <name evidence="7" type="ORF">C1SCF055_LOCUS42941</name>
</gene>
<dbReference type="Pfam" id="PF13637">
    <property type="entry name" value="Ank_4"/>
    <property type="match status" value="1"/>
</dbReference>
<dbReference type="SMART" id="SM00054">
    <property type="entry name" value="EFh"/>
    <property type="match status" value="15"/>
</dbReference>
<feature type="domain" description="EF-hand" evidence="6">
    <location>
        <begin position="1226"/>
        <end position="1261"/>
    </location>
</feature>
<accession>A0A9P1M3X5</accession>
<feature type="repeat" description="ANK" evidence="4">
    <location>
        <begin position="281"/>
        <end position="309"/>
    </location>
</feature>
<name>A0A9P1M3X5_9DINO</name>
<dbReference type="CDD" id="cd00051">
    <property type="entry name" value="EFh"/>
    <property type="match status" value="4"/>
</dbReference>
<evidence type="ECO:0000313" key="8">
    <source>
        <dbReference type="EMBL" id="CAL4805680.1"/>
    </source>
</evidence>
<keyword evidence="1" id="KW-0479">Metal-binding</keyword>
<evidence type="ECO:0000256" key="5">
    <source>
        <dbReference type="SAM" id="MobiDB-lite"/>
    </source>
</evidence>
<keyword evidence="9" id="KW-1185">Reference proteome</keyword>
<dbReference type="EMBL" id="CAMXCT010006689">
    <property type="protein sequence ID" value="CAI4018368.1"/>
    <property type="molecule type" value="Genomic_DNA"/>
</dbReference>
<dbReference type="EMBL" id="CAMXCT020006689">
    <property type="protein sequence ID" value="CAL1171743.1"/>
    <property type="molecule type" value="Genomic_DNA"/>
</dbReference>
<keyword evidence="4" id="KW-0040">ANK repeat</keyword>
<dbReference type="GO" id="GO:0005509">
    <property type="term" value="F:calcium ion binding"/>
    <property type="evidence" value="ECO:0007669"/>
    <property type="project" value="InterPro"/>
</dbReference>
<feature type="domain" description="EF-hand" evidence="6">
    <location>
        <begin position="1085"/>
        <end position="1120"/>
    </location>
</feature>
<evidence type="ECO:0000256" key="2">
    <source>
        <dbReference type="ARBA" id="ARBA00022737"/>
    </source>
</evidence>
<feature type="domain" description="EF-hand" evidence="6">
    <location>
        <begin position="460"/>
        <end position="486"/>
    </location>
</feature>
<evidence type="ECO:0000313" key="9">
    <source>
        <dbReference type="Proteomes" id="UP001152797"/>
    </source>
</evidence>
<feature type="compositionally biased region" description="Low complexity" evidence="5">
    <location>
        <begin position="1524"/>
        <end position="1565"/>
    </location>
</feature>
<dbReference type="Pfam" id="PF13202">
    <property type="entry name" value="EF-hand_5"/>
    <property type="match status" value="1"/>
</dbReference>
<evidence type="ECO:0000259" key="6">
    <source>
        <dbReference type="PROSITE" id="PS50222"/>
    </source>
</evidence>
<sequence length="1585" mass="172647">MAIAMTNLTPLASGVGTPLIWLCTQVESLQRLVVGLLTRVADLEREVAPMKNHIVGGGCVQPGWRQSKDEDVDGLKDAVTKLMTLVQRLEYRLPPPLVERRDCHDVPSEERGMFDDAEELFLKSPLAAPAANQLELQGLLYAVAFGEEAEALMLINSADALNSEAKVQLDVKDSTGRTALHCAASRGSQAVTRMLLDHSNFVRYINSPDRYLRTALHMAARAGHADLCRLLLNHRLFTSASAVDCDGQTALHHAAAAGHEEVCAALLEHSEFTVRDTLDCFGRMALHYAARGGHQEVAEVLLKDVSDLNEVWAQDCDCLTPLHCAAFRGHAAFCEKILSHSSFAEMCRGGNLNLSMLPHVQDDVRLVFKRALEDVGLSLPPLDANHHDSPKAVEENRIPVAEEDPAIEAIEARAPRSSSGTRDAPVGSVDAALKEIFSGSPLLAIHHQLQVANVTPLDYFNQLDQDSDGRLTLDELDKCLRSIGYKATFKELQELVSRLDRETDTVAIVALDRAVKLEAAEYEARRRRELEEAMRRATGLEMDDPNLEEVHPAILALLQHLKDSNIRVFALFRQHDQDGNGVWSAADLRNALQSAGYKIRDDDVETLMEMMDSDRNGFIDVKELARALHRAELRSSPSGQDAVIEVEFMDALQEITATAALVAIYERLELNKLRTAEFLELFDRNSDAYLTPAELQRGLQQIGYEISQQELDALVFLLDVDRVGMLSVKEFEHRVKKAALEALEAAKHRVADSPTDTSILDVLHKVNAGLRAGKMTVYGRKIHDGHGFFKAIDKDGSGSLDPAEVQRGFRRLGVDVSDHLLQQLTDAMDTNENGKIELAEFIRALHDPESVQKKFSMEAASLLPPASSQRGLSAVHGPARSSLKDAERSTPPRRSPFGPDSRRESMAARSLEGHGRTSLNPTAGRSSSPRTSGLGSLSNSPRPRTSLVQSKENTSVAADAGVSVDALGALRLIHQQMGKGQRTIDLFRQFDKSGDGSIGKSELRKGLEEMGVKIDPASFKALMGYLDRDSEATISLKELDRGIKEAIKKKDPKEDKIDRARWPEYELLKEINKALYSGTQIIFGNRVTDSRSFFRAIDKDNSGELDVAELARGLMKLGIMVDESLMKELVGCIDKNDSGLIDKEEFIKALQNPEELLAKPEEKKERRVIEAGSKEDATKALAKIHEQMSASRTRTTDWFYKMDTSRDGKISRAELKKGLKDMSCNLSASDLKAVLQYLDDDNSGSVSLQELQKGMNRAVREVAEAQAKLEPQVTGPATNAYEALVQINAALRSNTQMILGMRVTDGRSFFKAMDKDTSGSLDVAEVARGLKRLGLDVSEALLDDLVAAIDVNKNGLIEMKEFVHALKLPDDVADPKAAPAVASAPDPEPAAAEPDPQADPLPPEAAPAPPEANSASVEVEDTTMAGLAKRASQASRASQGSKGFQAQAQMVESLESPGVVEKVRSASRSPRGSALQALQDQSATQPGPEETPAEAPSAQEVASIREAAATRPEAAGTRPSVTPRKSQAKAASSSGGLLSRASKAVGAITGGSSTSASRRQTQRTTLNRGSPSPRPRSTTRGSTFR</sequence>
<feature type="compositionally biased region" description="Polar residues" evidence="5">
    <location>
        <begin position="1466"/>
        <end position="1485"/>
    </location>
</feature>
<dbReference type="SUPFAM" id="SSF47473">
    <property type="entry name" value="EF-hand"/>
    <property type="match status" value="4"/>
</dbReference>
<dbReference type="PANTHER" id="PTHR34524:SF6">
    <property type="entry name" value="CALCYPHOSINE LIKE"/>
    <property type="match status" value="1"/>
</dbReference>
<feature type="compositionally biased region" description="Polar residues" evidence="5">
    <location>
        <begin position="1566"/>
        <end position="1585"/>
    </location>
</feature>
<dbReference type="SUPFAM" id="SSF48403">
    <property type="entry name" value="Ankyrin repeat"/>
    <property type="match status" value="1"/>
</dbReference>
<feature type="domain" description="EF-hand" evidence="6">
    <location>
        <begin position="1190"/>
        <end position="1225"/>
    </location>
</feature>
<dbReference type="Pfam" id="PF00023">
    <property type="entry name" value="Ank"/>
    <property type="match status" value="1"/>
</dbReference>
<dbReference type="InterPro" id="IPR011992">
    <property type="entry name" value="EF-hand-dom_pair"/>
</dbReference>
<feature type="domain" description="EF-hand" evidence="6">
    <location>
        <begin position="563"/>
        <end position="598"/>
    </location>
</feature>
<organism evidence="7">
    <name type="scientific">Cladocopium goreaui</name>
    <dbReference type="NCBI Taxonomy" id="2562237"/>
    <lineage>
        <taxon>Eukaryota</taxon>
        <taxon>Sar</taxon>
        <taxon>Alveolata</taxon>
        <taxon>Dinophyceae</taxon>
        <taxon>Suessiales</taxon>
        <taxon>Symbiodiniaceae</taxon>
        <taxon>Cladocopium</taxon>
    </lineage>
</organism>